<sequence>MSIWCLSKLSTATMLFSLLLLHISCVFAYSTARNEPQYDINARDASTIASDPKFDICQSCPNGCMAISAYTAGVPGCHAWLREFCIGQGSEFAWCEDGRSDTIVFESQASTAPLSSESTAPIDSLALSQASPTNKVDVEICSELPSKVVGMYILLADDSDPIYTSAHIWQPRLHEYQQLGANVLFFTFIEPISMEVPQSFINLAVTRGDGALGSVPSTSKIIFAIGGQAYSMDRQWPWLTSNEKAKAMAYTVSTWIENGWCDGIDLDLESGPQANDATAVAAMIAFVAQLKKLVPSIIVTQPVMGTAGAVAVNDRIVEAAFTATSPLLGIIDAVGVMVYETTNSLDYTDNYEKGCDSSKCSQWWCPLNACVPRDNIIAGLKGTSTVSDLIVMTNETVYNVDGYRGVMVWYASVIDQSTQETALQYDVSWDASAANTDTKSAWKDLLESAGVPASVDCTSPDIERARARRQTPLSSPVSAAPSASLSSYNQSVVAPNVEDQNLNPESQVLNSYQGVYIKTWEGGWTAEGIRAQYGHLYGVADIAFLTFFKPIPGGLECDEAMSMCASVWDSTVGLYGEEVSATEVYRNASIAAKNTTGMRTLLAIGGWSFRDDFAFLATLTAAQIRQWALNVKQTVDLFGADGVDIDYEAESSQQWEDEIVKTNMLGLLREVMPTSEGYVIMLTIAGLAGVQGPAQAVSDFFSPSLTLTYETGKAVSTIVQNHKDLDMLQLMTYDGEPNLNPMYCMELTRQTTQRLLGEGISHKIAMGVELGPQVGNCESITEGWCTHDMASVLQMADFVSRNKYGGIFYWSNVPVTEADEYYNATMPFFEV</sequence>
<dbReference type="PANTHER" id="PTHR11177">
    <property type="entry name" value="CHITINASE"/>
    <property type="match status" value="1"/>
</dbReference>
<evidence type="ECO:0000256" key="1">
    <source>
        <dbReference type="SAM" id="SignalP"/>
    </source>
</evidence>
<dbReference type="InterPro" id="IPR050314">
    <property type="entry name" value="Glycosyl_Hydrlase_18"/>
</dbReference>
<keyword evidence="1" id="KW-0732">Signal</keyword>
<proteinExistence type="predicted"/>
<dbReference type="EMBL" id="KQ242606">
    <property type="protein sequence ID" value="KNC77896.1"/>
    <property type="molecule type" value="Genomic_DNA"/>
</dbReference>
<accession>A0A0L0FN19</accession>
<gene>
    <name evidence="3" type="ORF">SARC_09653</name>
</gene>
<dbReference type="Pfam" id="PF00704">
    <property type="entry name" value="Glyco_hydro_18"/>
    <property type="match status" value="1"/>
</dbReference>
<dbReference type="GO" id="GO:0008061">
    <property type="term" value="F:chitin binding"/>
    <property type="evidence" value="ECO:0007669"/>
    <property type="project" value="TreeGrafter"/>
</dbReference>
<dbReference type="OrthoDB" id="6374789at2759"/>
<evidence type="ECO:0000313" key="4">
    <source>
        <dbReference type="Proteomes" id="UP000054560"/>
    </source>
</evidence>
<keyword evidence="4" id="KW-1185">Reference proteome</keyword>
<dbReference type="PANTHER" id="PTHR11177:SF317">
    <property type="entry name" value="CHITINASE 12-RELATED"/>
    <property type="match status" value="1"/>
</dbReference>
<dbReference type="STRING" id="667725.A0A0L0FN19"/>
<dbReference type="Gene3D" id="3.20.20.80">
    <property type="entry name" value="Glycosidases"/>
    <property type="match status" value="2"/>
</dbReference>
<dbReference type="RefSeq" id="XP_014151798.1">
    <property type="nucleotide sequence ID" value="XM_014296323.1"/>
</dbReference>
<feature type="chain" id="PRO_5005538687" description="GH18 domain-containing protein" evidence="1">
    <location>
        <begin position="29"/>
        <end position="831"/>
    </location>
</feature>
<feature type="domain" description="GH18" evidence="2">
    <location>
        <begin position="511"/>
        <end position="825"/>
    </location>
</feature>
<dbReference type="GeneID" id="25910157"/>
<organism evidence="3 4">
    <name type="scientific">Sphaeroforma arctica JP610</name>
    <dbReference type="NCBI Taxonomy" id="667725"/>
    <lineage>
        <taxon>Eukaryota</taxon>
        <taxon>Ichthyosporea</taxon>
        <taxon>Ichthyophonida</taxon>
        <taxon>Sphaeroforma</taxon>
    </lineage>
</organism>
<feature type="signal peptide" evidence="1">
    <location>
        <begin position="1"/>
        <end position="28"/>
    </location>
</feature>
<dbReference type="GO" id="GO:0005975">
    <property type="term" value="P:carbohydrate metabolic process"/>
    <property type="evidence" value="ECO:0007669"/>
    <property type="project" value="InterPro"/>
</dbReference>
<dbReference type="GO" id="GO:0006032">
    <property type="term" value="P:chitin catabolic process"/>
    <property type="evidence" value="ECO:0007669"/>
    <property type="project" value="TreeGrafter"/>
</dbReference>
<dbReference type="InterPro" id="IPR017853">
    <property type="entry name" value="GH"/>
</dbReference>
<dbReference type="GO" id="GO:0004568">
    <property type="term" value="F:chitinase activity"/>
    <property type="evidence" value="ECO:0007669"/>
    <property type="project" value="TreeGrafter"/>
</dbReference>
<dbReference type="InterPro" id="IPR001223">
    <property type="entry name" value="Glyco_hydro18_cat"/>
</dbReference>
<reference evidence="3 4" key="1">
    <citation type="submission" date="2011-02" db="EMBL/GenBank/DDBJ databases">
        <title>The Genome Sequence of Sphaeroforma arctica JP610.</title>
        <authorList>
            <consortium name="The Broad Institute Genome Sequencing Platform"/>
            <person name="Russ C."/>
            <person name="Cuomo C."/>
            <person name="Young S.K."/>
            <person name="Zeng Q."/>
            <person name="Gargeya S."/>
            <person name="Alvarado L."/>
            <person name="Berlin A."/>
            <person name="Chapman S.B."/>
            <person name="Chen Z."/>
            <person name="Freedman E."/>
            <person name="Gellesch M."/>
            <person name="Goldberg J."/>
            <person name="Griggs A."/>
            <person name="Gujja S."/>
            <person name="Heilman E."/>
            <person name="Heiman D."/>
            <person name="Howarth C."/>
            <person name="Mehta T."/>
            <person name="Neiman D."/>
            <person name="Pearson M."/>
            <person name="Roberts A."/>
            <person name="Saif S."/>
            <person name="Shea T."/>
            <person name="Shenoy N."/>
            <person name="Sisk P."/>
            <person name="Stolte C."/>
            <person name="Sykes S."/>
            <person name="White J."/>
            <person name="Yandava C."/>
            <person name="Burger G."/>
            <person name="Gray M.W."/>
            <person name="Holland P.W.H."/>
            <person name="King N."/>
            <person name="Lang F.B.F."/>
            <person name="Roger A.J."/>
            <person name="Ruiz-Trillo I."/>
            <person name="Haas B."/>
            <person name="Nusbaum C."/>
            <person name="Birren B."/>
        </authorList>
    </citation>
    <scope>NUCLEOTIDE SEQUENCE [LARGE SCALE GENOMIC DNA]</scope>
    <source>
        <strain evidence="3 4">JP610</strain>
    </source>
</reference>
<dbReference type="Proteomes" id="UP000054560">
    <property type="component" value="Unassembled WGS sequence"/>
</dbReference>
<dbReference type="GO" id="GO:0005576">
    <property type="term" value="C:extracellular region"/>
    <property type="evidence" value="ECO:0007669"/>
    <property type="project" value="TreeGrafter"/>
</dbReference>
<dbReference type="PROSITE" id="PS51910">
    <property type="entry name" value="GH18_2"/>
    <property type="match status" value="1"/>
</dbReference>
<protein>
    <recommendedName>
        <fullName evidence="2">GH18 domain-containing protein</fullName>
    </recommendedName>
</protein>
<evidence type="ECO:0000259" key="2">
    <source>
        <dbReference type="PROSITE" id="PS51910"/>
    </source>
</evidence>
<name>A0A0L0FN19_9EUKA</name>
<dbReference type="AlphaFoldDB" id="A0A0L0FN19"/>
<evidence type="ECO:0000313" key="3">
    <source>
        <dbReference type="EMBL" id="KNC77896.1"/>
    </source>
</evidence>
<dbReference type="SUPFAM" id="SSF51445">
    <property type="entry name" value="(Trans)glycosidases"/>
    <property type="match status" value="2"/>
</dbReference>